<comment type="similarity">
    <text evidence="2 4">Belongs to the GerABKA family.</text>
</comment>
<name>A0ABS4RBR3_9BACI</name>
<feature type="transmembrane region" description="Helical" evidence="5">
    <location>
        <begin position="434"/>
        <end position="456"/>
    </location>
</feature>
<protein>
    <submittedName>
        <fullName evidence="6">Spore germination protein KA</fullName>
    </submittedName>
</protein>
<dbReference type="InterPro" id="IPR050768">
    <property type="entry name" value="UPF0353/GerABKA_families"/>
</dbReference>
<proteinExistence type="inferred from homology"/>
<evidence type="ECO:0000256" key="5">
    <source>
        <dbReference type="SAM" id="Phobius"/>
    </source>
</evidence>
<reference evidence="6 7" key="1">
    <citation type="submission" date="2021-03" db="EMBL/GenBank/DDBJ databases">
        <title>Genomic Encyclopedia of Type Strains, Phase IV (KMG-IV): sequencing the most valuable type-strain genomes for metagenomic binning, comparative biology and taxonomic classification.</title>
        <authorList>
            <person name="Goeker M."/>
        </authorList>
    </citation>
    <scope>NUCLEOTIDE SEQUENCE [LARGE SCALE GENOMIC DNA]</scope>
    <source>
        <strain evidence="6 7">DSM 26675</strain>
    </source>
</reference>
<organism evidence="6 7">
    <name type="scientific">Cytobacillus eiseniae</name>
    <dbReference type="NCBI Taxonomy" id="762947"/>
    <lineage>
        <taxon>Bacteria</taxon>
        <taxon>Bacillati</taxon>
        <taxon>Bacillota</taxon>
        <taxon>Bacilli</taxon>
        <taxon>Bacillales</taxon>
        <taxon>Bacillaceae</taxon>
        <taxon>Cytobacillus</taxon>
    </lineage>
</organism>
<comment type="subcellular location">
    <subcellularLocation>
        <location evidence="4">Cell membrane</location>
    </subcellularLocation>
    <subcellularLocation>
        <location evidence="1">Membrane</location>
        <topology evidence="1">Multi-pass membrane protein</topology>
    </subcellularLocation>
</comment>
<evidence type="ECO:0000313" key="6">
    <source>
        <dbReference type="EMBL" id="MBP2240343.1"/>
    </source>
</evidence>
<keyword evidence="7" id="KW-1185">Reference proteome</keyword>
<comment type="caution">
    <text evidence="6">The sequence shown here is derived from an EMBL/GenBank/DDBJ whole genome shotgun (WGS) entry which is preliminary data.</text>
</comment>
<feature type="transmembrane region" description="Helical" evidence="5">
    <location>
        <begin position="404"/>
        <end position="422"/>
    </location>
</feature>
<evidence type="ECO:0000256" key="4">
    <source>
        <dbReference type="PIRNR" id="PIRNR005690"/>
    </source>
</evidence>
<keyword evidence="3 4" id="KW-0472">Membrane</keyword>
<keyword evidence="5" id="KW-0812">Transmembrane</keyword>
<gene>
    <name evidence="6" type="ORF">J2Z40_000898</name>
</gene>
<evidence type="ECO:0000313" key="7">
    <source>
        <dbReference type="Proteomes" id="UP001519293"/>
    </source>
</evidence>
<dbReference type="PIRSF" id="PIRSF005690">
    <property type="entry name" value="GerBA"/>
    <property type="match status" value="1"/>
</dbReference>
<dbReference type="PANTHER" id="PTHR22550">
    <property type="entry name" value="SPORE GERMINATION PROTEIN"/>
    <property type="match status" value="1"/>
</dbReference>
<evidence type="ECO:0000256" key="1">
    <source>
        <dbReference type="ARBA" id="ARBA00004141"/>
    </source>
</evidence>
<dbReference type="InterPro" id="IPR004995">
    <property type="entry name" value="Spore_Ger"/>
</dbReference>
<dbReference type="PANTHER" id="PTHR22550:SF5">
    <property type="entry name" value="LEUCINE ZIPPER PROTEIN 4"/>
    <property type="match status" value="1"/>
</dbReference>
<evidence type="ECO:0000256" key="3">
    <source>
        <dbReference type="ARBA" id="ARBA00023136"/>
    </source>
</evidence>
<evidence type="ECO:0000256" key="2">
    <source>
        <dbReference type="ARBA" id="ARBA00005278"/>
    </source>
</evidence>
<dbReference type="Proteomes" id="UP001519293">
    <property type="component" value="Unassembled WGS sequence"/>
</dbReference>
<sequence length="518" mass="57839">MIRIRRLPLKKKPKKQKAQQQTSSQEIPLSKKLTENIHLFSSLYQDSSDVIFRSFVVGKIDATIIYIEGLSDTHKLDEQVLDTLLKNEFKEIDFLISIKNRLPISNIETISTFSECVNAISAGNPVLLLDGFEEALSLGLVKFEKRSIEEPQAETSIRGPREGFTESLGVNTSLLRRIIKDPALKMKAVHVGKYTKTKVMIAYIEGLIDRTLIEEIENRLNRIHIDGVLESGYIEQFIEDSPYSPFPQLLYTERPDVASANLLEGRAILIIEGTPFSLIAPVSFFSLFQSQEDYYERFWIGTFIRSLRFLFVVISLFLPSIYVAITTFHQEMVPTDLLLSIASSREGVPFPAIVEAIMMEIAFEALREAGIRLPKQVGSAVSIVGALVIGQAAVQAGIVSAPMIIVVSITGIASFMAPRYSIGLSIRLLRFPIIFLAGFLGLIGVMLALIMIIIHLSTLRSFGVPYLSPISTLQKPSMKDTLIRSPLWKMNLRPHLTGEFNAVRQGTNLKPVPKNGDE</sequence>
<accession>A0ABS4RBR3</accession>
<dbReference type="EMBL" id="JAGIKZ010000003">
    <property type="protein sequence ID" value="MBP2240343.1"/>
    <property type="molecule type" value="Genomic_DNA"/>
</dbReference>
<dbReference type="Pfam" id="PF03323">
    <property type="entry name" value="GerA"/>
    <property type="match status" value="1"/>
</dbReference>
<feature type="transmembrane region" description="Helical" evidence="5">
    <location>
        <begin position="307"/>
        <end position="328"/>
    </location>
</feature>
<keyword evidence="5" id="KW-1133">Transmembrane helix</keyword>